<dbReference type="EMBL" id="CP006718">
    <property type="protein sequence ID" value="AGV17028.1"/>
    <property type="molecule type" value="Genomic_DNA"/>
</dbReference>
<name>A0A2I3C7C0_VIBAX</name>
<dbReference type="AlphaFoldDB" id="A0A2I3C7C0"/>
<evidence type="ECO:0000313" key="2">
    <source>
        <dbReference type="Proteomes" id="UP000016714"/>
    </source>
</evidence>
<dbReference type="Proteomes" id="UP000016714">
    <property type="component" value="Chromosome 1"/>
</dbReference>
<reference evidence="1 2" key="1">
    <citation type="journal article" date="2015" name="Genome Announc.">
        <title>Complete genome sequence of Vibrio alginolyticus ATCC 17749.</title>
        <authorList>
            <person name="Liu X.F."/>
            <person name="Cao Y."/>
            <person name="Zhang H.L."/>
            <person name="Chen Y.J."/>
            <person name="Hu C.J."/>
        </authorList>
    </citation>
    <scope>NUCLEOTIDE SEQUENCE [LARGE SCALE GENOMIC DNA]</scope>
    <source>
        <strain evidence="2">ATCC 17749 / DSM 2171 / NBRC 15630 / NCIMB 1903 / NCTC 12160 / XII-53</strain>
    </source>
</reference>
<evidence type="ECO:0000313" key="1">
    <source>
        <dbReference type="EMBL" id="AGV17028.1"/>
    </source>
</evidence>
<protein>
    <submittedName>
        <fullName evidence="1">Uncharacterized protein</fullName>
    </submittedName>
</protein>
<dbReference type="RefSeq" id="WP_017821186.1">
    <property type="nucleotide sequence ID" value="NC_022349.1"/>
</dbReference>
<proteinExistence type="predicted"/>
<organism evidence="1 2">
    <name type="scientific">Vibrio alginolyticus (strain ATCC 17749 / DSM 2171 / NBRC 15630 / NCIMB 1903 / NCTC 12160 / XII-53)</name>
    <dbReference type="NCBI Taxonomy" id="1219076"/>
    <lineage>
        <taxon>Bacteria</taxon>
        <taxon>Pseudomonadati</taxon>
        <taxon>Pseudomonadota</taxon>
        <taxon>Gammaproteobacteria</taxon>
        <taxon>Vibrionales</taxon>
        <taxon>Vibrionaceae</taxon>
        <taxon>Vibrio</taxon>
    </lineage>
</organism>
<dbReference type="HOGENOM" id="CLU_1905882_0_0_6"/>
<accession>A0A2I3C7C0</accession>
<sequence>MDKEQIYGLVGTGCFQVVGGTPPHGWIEIPSPPEKLPAVLQSNGIWTYPDAVPGQEEPSIFAEAENQWVAHEMVYVDRQVTLHEDSDPRSTLTASVWRSYRRALRDYVKDGVVTMAIRPQRPTEKSMTIEGRL</sequence>
<dbReference type="KEGG" id="vag:N646_1195"/>
<gene>
    <name evidence="1" type="ORF">N646_1195</name>
</gene>